<name>A0A397AVJ7_APHAT</name>
<reference evidence="1 2" key="1">
    <citation type="submission" date="2018-08" db="EMBL/GenBank/DDBJ databases">
        <title>Aphanomyces genome sequencing and annotation.</title>
        <authorList>
            <person name="Minardi D."/>
            <person name="Oidtmann B."/>
            <person name="Van Der Giezen M."/>
            <person name="Studholme D.J."/>
        </authorList>
    </citation>
    <scope>NUCLEOTIDE SEQUENCE [LARGE SCALE GENOMIC DNA]</scope>
    <source>
        <strain evidence="1 2">Yx</strain>
    </source>
</reference>
<comment type="caution">
    <text evidence="1">The sequence shown here is derived from an EMBL/GenBank/DDBJ whole genome shotgun (WGS) entry which is preliminary data.</text>
</comment>
<organism evidence="1 2">
    <name type="scientific">Aphanomyces astaci</name>
    <name type="common">Crayfish plague agent</name>
    <dbReference type="NCBI Taxonomy" id="112090"/>
    <lineage>
        <taxon>Eukaryota</taxon>
        <taxon>Sar</taxon>
        <taxon>Stramenopiles</taxon>
        <taxon>Oomycota</taxon>
        <taxon>Saprolegniomycetes</taxon>
        <taxon>Saprolegniales</taxon>
        <taxon>Verrucalvaceae</taxon>
        <taxon>Aphanomyces</taxon>
    </lineage>
</organism>
<evidence type="ECO:0000313" key="2">
    <source>
        <dbReference type="Proteomes" id="UP000266239"/>
    </source>
</evidence>
<sequence length="66" mass="7631">MEGKVYYIDPASAVINGMLSIQVKNTFYIFDVKVWRLFVIDEPNLKRKRLHDEGAVHLLQAIPLTD</sequence>
<protein>
    <submittedName>
        <fullName evidence="1">Uncharacterized protein</fullName>
    </submittedName>
</protein>
<evidence type="ECO:0000313" key="1">
    <source>
        <dbReference type="EMBL" id="RHY09869.1"/>
    </source>
</evidence>
<gene>
    <name evidence="1" type="ORF">DYB25_013717</name>
</gene>
<dbReference type="Proteomes" id="UP000266239">
    <property type="component" value="Unassembled WGS sequence"/>
</dbReference>
<accession>A0A397AVJ7</accession>
<dbReference type="AlphaFoldDB" id="A0A397AVJ7"/>
<proteinExistence type="predicted"/>
<dbReference type="EMBL" id="QUTA01006715">
    <property type="protein sequence ID" value="RHY09869.1"/>
    <property type="molecule type" value="Genomic_DNA"/>
</dbReference>